<name>A0AAJ8DZS6_ASPNG</name>
<sequence length="127" mass="13844">MESSATLTLSSGQVDDNTFWRNIPNSLGGKQDIELQSSNVIFGRLAHRATALKQFWCSVSYSKNQCDNVLPPTTESDIIQLIRYTLPLSPSRIPDSCAPNQAFVAGPKPAPVVSDEFLTGASARDWS</sequence>
<protein>
    <submittedName>
        <fullName evidence="1">Uncharacterized protein</fullName>
    </submittedName>
</protein>
<gene>
    <name evidence="1" type="ORF">An13g02520</name>
</gene>
<dbReference type="AlphaFoldDB" id="A0AAJ8DZS6"/>
<organism evidence="1">
    <name type="scientific">Aspergillus niger</name>
    <dbReference type="NCBI Taxonomy" id="5061"/>
    <lineage>
        <taxon>Eukaryota</taxon>
        <taxon>Fungi</taxon>
        <taxon>Dikarya</taxon>
        <taxon>Ascomycota</taxon>
        <taxon>Pezizomycotina</taxon>
        <taxon>Eurotiomycetes</taxon>
        <taxon>Eurotiomycetidae</taxon>
        <taxon>Eurotiales</taxon>
        <taxon>Aspergillaceae</taxon>
        <taxon>Aspergillus</taxon>
        <taxon>Aspergillus subgen. Circumdati</taxon>
    </lineage>
</organism>
<reference evidence="1" key="1">
    <citation type="submission" date="2025-02" db="EMBL/GenBank/DDBJ databases">
        <authorList>
            <consortium name="NCBI Genome Project"/>
        </authorList>
    </citation>
    <scope>NUCLEOTIDE SEQUENCE</scope>
</reference>
<accession>A0AAJ8DZS6</accession>
<dbReference type="RefSeq" id="XP_059602120.1">
    <property type="nucleotide sequence ID" value="XM_059743899.1"/>
</dbReference>
<dbReference type="KEGG" id="ang:An13g02520"/>
<dbReference type="GeneID" id="84592839"/>
<dbReference type="VEuPathDB" id="FungiDB:An13g02520"/>
<evidence type="ECO:0000313" key="1">
    <source>
        <dbReference type="RefSeq" id="XP_059602120.1"/>
    </source>
</evidence>
<proteinExistence type="predicted"/>
<reference evidence="1" key="2">
    <citation type="submission" date="2025-08" db="UniProtKB">
        <authorList>
            <consortium name="RefSeq"/>
        </authorList>
    </citation>
    <scope>IDENTIFICATION</scope>
</reference>